<evidence type="ECO:0000256" key="1">
    <source>
        <dbReference type="RuleBase" id="RU365010"/>
    </source>
</evidence>
<dbReference type="InterPro" id="IPR037177">
    <property type="entry name" value="DLC_sf"/>
</dbReference>
<comment type="similarity">
    <text evidence="1">Belongs to the dynein light chain family.</text>
</comment>
<dbReference type="EMBL" id="QWLN02000112">
    <property type="protein sequence ID" value="TEA42264.1"/>
    <property type="molecule type" value="Genomic_DNA"/>
</dbReference>
<dbReference type="AlphaFoldDB" id="A0A484H2B4"/>
<keyword evidence="1" id="KW-0206">Cytoskeleton</keyword>
<dbReference type="GO" id="GO:0007017">
    <property type="term" value="P:microtubule-based process"/>
    <property type="evidence" value="ECO:0007669"/>
    <property type="project" value="InterPro"/>
</dbReference>
<dbReference type="PANTHER" id="PTHR11886:SF35">
    <property type="entry name" value="DYNEIN LIGHT CHAIN"/>
    <property type="match status" value="1"/>
</dbReference>
<keyword evidence="1" id="KW-0493">Microtubule</keyword>
<feature type="non-terminal residue" evidence="2">
    <location>
        <position position="1"/>
    </location>
</feature>
<proteinExistence type="inferred from homology"/>
<keyword evidence="1" id="KW-0963">Cytoplasm</keyword>
<dbReference type="Gene3D" id="3.30.740.10">
    <property type="entry name" value="Protein Inhibitor Of Neuronal Nitric Oxide Synthase"/>
    <property type="match status" value="1"/>
</dbReference>
<protein>
    <recommendedName>
        <fullName evidence="1">Dynein light chain</fullName>
    </recommendedName>
</protein>
<organism evidence="2 3">
    <name type="scientific">Sousa chinensis</name>
    <name type="common">Indo-pacific humpbacked dolphin</name>
    <name type="synonym">Steno chinensis</name>
    <dbReference type="NCBI Taxonomy" id="103600"/>
    <lineage>
        <taxon>Eukaryota</taxon>
        <taxon>Metazoa</taxon>
        <taxon>Chordata</taxon>
        <taxon>Craniata</taxon>
        <taxon>Vertebrata</taxon>
        <taxon>Euteleostomi</taxon>
        <taxon>Mammalia</taxon>
        <taxon>Eutheria</taxon>
        <taxon>Laurasiatheria</taxon>
        <taxon>Artiodactyla</taxon>
        <taxon>Whippomorpha</taxon>
        <taxon>Cetacea</taxon>
        <taxon>Odontoceti</taxon>
        <taxon>Delphinidae</taxon>
        <taxon>Sousa</taxon>
    </lineage>
</organism>
<keyword evidence="1" id="KW-0505">Motor protein</keyword>
<name>A0A484H2B4_SOUCH</name>
<reference evidence="2 3" key="1">
    <citation type="journal article" date="2018" name="Genomics">
        <title>Molecular footprints of inshore aquatic adaptation in Indo-Pacific humpback dolphin (Sousa chinensis).</title>
        <authorList>
            <person name="Ming Y."/>
            <person name="Jian J."/>
            <person name="Yu F."/>
            <person name="Yu X."/>
            <person name="Wang J."/>
            <person name="Liu W."/>
        </authorList>
    </citation>
    <scope>NUCLEOTIDE SEQUENCE [LARGE SCALE GENOMIC DNA]</scope>
    <source>
        <strain evidence="2">MY-2018</strain>
        <tissue evidence="2">Skin</tissue>
    </source>
</reference>
<accession>A0A484H2B4</accession>
<dbReference type="SUPFAM" id="SSF54648">
    <property type="entry name" value="DLC"/>
    <property type="match status" value="1"/>
</dbReference>
<keyword evidence="3" id="KW-1185">Reference proteome</keyword>
<dbReference type="Pfam" id="PF01221">
    <property type="entry name" value="Dynein_light"/>
    <property type="match status" value="1"/>
</dbReference>
<keyword evidence="1" id="KW-0243">Dynein</keyword>
<evidence type="ECO:0000313" key="3">
    <source>
        <dbReference type="Proteomes" id="UP000295264"/>
    </source>
</evidence>
<dbReference type="InterPro" id="IPR001372">
    <property type="entry name" value="Dynein_light_chain_typ-1/2"/>
</dbReference>
<dbReference type="GO" id="GO:0045505">
    <property type="term" value="F:dynein intermediate chain binding"/>
    <property type="evidence" value="ECO:0007669"/>
    <property type="project" value="TreeGrafter"/>
</dbReference>
<comment type="caution">
    <text evidence="2">The sequence shown here is derived from an EMBL/GenBank/DDBJ whole genome shotgun (WGS) entry which is preliminary data.</text>
</comment>
<comment type="subcellular location">
    <subcellularLocation>
        <location evidence="1">Cytoplasm</location>
        <location evidence="1">Cytoskeleton</location>
    </subcellularLocation>
</comment>
<dbReference type="PANTHER" id="PTHR11886">
    <property type="entry name" value="DYNEIN LIGHT CHAIN"/>
    <property type="match status" value="1"/>
</dbReference>
<gene>
    <name evidence="2" type="ORF">DBR06_SOUSAS1810021</name>
</gene>
<sequence length="46" mass="5467">EELDKMYNPLLPCILGRSFSSYVTHKTKCFIYFHLDQEIILLFRSG</sequence>
<dbReference type="Proteomes" id="UP000295264">
    <property type="component" value="Unassembled WGS sequence"/>
</dbReference>
<dbReference type="GO" id="GO:0005874">
    <property type="term" value="C:microtubule"/>
    <property type="evidence" value="ECO:0007669"/>
    <property type="project" value="UniProtKB-KW"/>
</dbReference>
<dbReference type="GO" id="GO:0005868">
    <property type="term" value="C:cytoplasmic dynein complex"/>
    <property type="evidence" value="ECO:0007669"/>
    <property type="project" value="TreeGrafter"/>
</dbReference>
<evidence type="ECO:0000313" key="2">
    <source>
        <dbReference type="EMBL" id="TEA42264.1"/>
    </source>
</evidence>